<dbReference type="Gene3D" id="1.25.10.10">
    <property type="entry name" value="Leucine-rich Repeat Variant"/>
    <property type="match status" value="1"/>
</dbReference>
<dbReference type="PANTHER" id="PTHR12537">
    <property type="entry name" value="RNA BINDING PROTEIN PUMILIO-RELATED"/>
    <property type="match status" value="1"/>
</dbReference>
<gene>
    <name evidence="4" type="ORF">RFI_27871</name>
</gene>
<dbReference type="InterPro" id="IPR011989">
    <property type="entry name" value="ARM-like"/>
</dbReference>
<comment type="caution">
    <text evidence="4">The sequence shown here is derived from an EMBL/GenBank/DDBJ whole genome shotgun (WGS) entry which is preliminary data.</text>
</comment>
<reference evidence="4 5" key="1">
    <citation type="journal article" date="2013" name="Curr. Biol.">
        <title>The Genome of the Foraminiferan Reticulomyxa filosa.</title>
        <authorList>
            <person name="Glockner G."/>
            <person name="Hulsmann N."/>
            <person name="Schleicher M."/>
            <person name="Noegel A.A."/>
            <person name="Eichinger L."/>
            <person name="Gallinger C."/>
            <person name="Pawlowski J."/>
            <person name="Sierra R."/>
            <person name="Euteneuer U."/>
            <person name="Pillet L."/>
            <person name="Moustafa A."/>
            <person name="Platzer M."/>
            <person name="Groth M."/>
            <person name="Szafranski K."/>
            <person name="Schliwa M."/>
        </authorList>
    </citation>
    <scope>NUCLEOTIDE SEQUENCE [LARGE SCALE GENOMIC DNA]</scope>
</reference>
<dbReference type="PROSITE" id="PS50302">
    <property type="entry name" value="PUM"/>
    <property type="match status" value="2"/>
</dbReference>
<evidence type="ECO:0000259" key="3">
    <source>
        <dbReference type="PROSITE" id="PS50303"/>
    </source>
</evidence>
<protein>
    <submittedName>
        <fullName evidence="4">Pumilio family RNA-binding protein</fullName>
    </submittedName>
</protein>
<proteinExistence type="predicted"/>
<name>X6M792_RETFI</name>
<keyword evidence="1" id="KW-0677">Repeat</keyword>
<dbReference type="InterPro" id="IPR016024">
    <property type="entry name" value="ARM-type_fold"/>
</dbReference>
<feature type="repeat" description="Pumilio" evidence="2">
    <location>
        <begin position="114"/>
        <end position="152"/>
    </location>
</feature>
<evidence type="ECO:0000313" key="5">
    <source>
        <dbReference type="Proteomes" id="UP000023152"/>
    </source>
</evidence>
<dbReference type="SUPFAM" id="SSF48371">
    <property type="entry name" value="ARM repeat"/>
    <property type="match status" value="1"/>
</dbReference>
<dbReference type="Pfam" id="PF00806">
    <property type="entry name" value="PUF"/>
    <property type="match status" value="3"/>
</dbReference>
<feature type="domain" description="PUM-HD" evidence="3">
    <location>
        <begin position="2"/>
        <end position="174"/>
    </location>
</feature>
<feature type="non-terminal residue" evidence="4">
    <location>
        <position position="1"/>
    </location>
</feature>
<evidence type="ECO:0000313" key="4">
    <source>
        <dbReference type="EMBL" id="ETO09506.1"/>
    </source>
</evidence>
<dbReference type="GO" id="GO:0010608">
    <property type="term" value="P:post-transcriptional regulation of gene expression"/>
    <property type="evidence" value="ECO:0007669"/>
    <property type="project" value="TreeGrafter"/>
</dbReference>
<sequence>NSDDEGRVGTQRQQMCKYRLSDVIQNRALLGQLCESKFGSLHVQKLLENEKTGNWENVELFVYVLCRKGVLLEMSQDKYANYVVQKVLELFCENAQWYPGHTRKESLAKSILLKLVKGHVEKLATNAFSCRILQKIFKYPSKYMAIKLEIVNEIMGRPDRFQVFLLHHLGHINE</sequence>
<feature type="repeat" description="Pumilio" evidence="2">
    <location>
        <begin position="63"/>
        <end position="109"/>
    </location>
</feature>
<dbReference type="SMART" id="SM00025">
    <property type="entry name" value="Pumilio"/>
    <property type="match status" value="2"/>
</dbReference>
<dbReference type="PROSITE" id="PS50303">
    <property type="entry name" value="PUM_HD"/>
    <property type="match status" value="1"/>
</dbReference>
<dbReference type="Proteomes" id="UP000023152">
    <property type="component" value="Unassembled WGS sequence"/>
</dbReference>
<dbReference type="PANTHER" id="PTHR12537:SF12">
    <property type="entry name" value="MATERNAL PROTEIN PUMILIO"/>
    <property type="match status" value="1"/>
</dbReference>
<dbReference type="OrthoDB" id="668540at2759"/>
<dbReference type="GO" id="GO:0003729">
    <property type="term" value="F:mRNA binding"/>
    <property type="evidence" value="ECO:0007669"/>
    <property type="project" value="TreeGrafter"/>
</dbReference>
<organism evidence="4 5">
    <name type="scientific">Reticulomyxa filosa</name>
    <dbReference type="NCBI Taxonomy" id="46433"/>
    <lineage>
        <taxon>Eukaryota</taxon>
        <taxon>Sar</taxon>
        <taxon>Rhizaria</taxon>
        <taxon>Retaria</taxon>
        <taxon>Foraminifera</taxon>
        <taxon>Monothalamids</taxon>
        <taxon>Reticulomyxidae</taxon>
        <taxon>Reticulomyxa</taxon>
    </lineage>
</organism>
<dbReference type="InterPro" id="IPR001313">
    <property type="entry name" value="Pumilio_RNA-bd_rpt"/>
</dbReference>
<dbReference type="AlphaFoldDB" id="X6M792"/>
<evidence type="ECO:0000256" key="1">
    <source>
        <dbReference type="ARBA" id="ARBA00022737"/>
    </source>
</evidence>
<dbReference type="EMBL" id="ASPP01024029">
    <property type="protein sequence ID" value="ETO09506.1"/>
    <property type="molecule type" value="Genomic_DNA"/>
</dbReference>
<accession>X6M792</accession>
<evidence type="ECO:0000256" key="2">
    <source>
        <dbReference type="PROSITE-ProRule" id="PRU00317"/>
    </source>
</evidence>
<dbReference type="GO" id="GO:0005737">
    <property type="term" value="C:cytoplasm"/>
    <property type="evidence" value="ECO:0007669"/>
    <property type="project" value="TreeGrafter"/>
</dbReference>
<keyword evidence="5" id="KW-1185">Reference proteome</keyword>
<dbReference type="InterPro" id="IPR033133">
    <property type="entry name" value="PUM-HD"/>
</dbReference>